<accession>A0A8E2JB86</accession>
<proteinExistence type="predicted"/>
<evidence type="ECO:0000313" key="2">
    <source>
        <dbReference type="EMBL" id="OCK76199.1"/>
    </source>
</evidence>
<evidence type="ECO:0000313" key="3">
    <source>
        <dbReference type="Proteomes" id="UP000250266"/>
    </source>
</evidence>
<organism evidence="2 3">
    <name type="scientific">Lepidopterella palustris CBS 459.81</name>
    <dbReference type="NCBI Taxonomy" id="1314670"/>
    <lineage>
        <taxon>Eukaryota</taxon>
        <taxon>Fungi</taxon>
        <taxon>Dikarya</taxon>
        <taxon>Ascomycota</taxon>
        <taxon>Pezizomycotina</taxon>
        <taxon>Dothideomycetes</taxon>
        <taxon>Pleosporomycetidae</taxon>
        <taxon>Mytilinidiales</taxon>
        <taxon>Argynnaceae</taxon>
        <taxon>Lepidopterella</taxon>
    </lineage>
</organism>
<sequence length="146" mass="16727">MSLKLRAKAAEAQNYSGHNLLQWRRFYYITKDEANKLILLYPVTWMAVPADEQERVLETVNMRCHAEEIPRIDVSLLNWRMSQLMRDVRRIYNRSSPGSLPQVEAEATLSSAPHQAQDRAEAAYSYGTVREAAYDPVREAAGVNKT</sequence>
<evidence type="ECO:0000256" key="1">
    <source>
        <dbReference type="SAM" id="MobiDB-lite"/>
    </source>
</evidence>
<dbReference type="Proteomes" id="UP000250266">
    <property type="component" value="Unassembled WGS sequence"/>
</dbReference>
<protein>
    <submittedName>
        <fullName evidence="2">Uncharacterized protein</fullName>
    </submittedName>
</protein>
<dbReference type="EMBL" id="KV745233">
    <property type="protein sequence ID" value="OCK76199.1"/>
    <property type="molecule type" value="Genomic_DNA"/>
</dbReference>
<reference evidence="2 3" key="1">
    <citation type="journal article" date="2016" name="Nat. Commun.">
        <title>Ectomycorrhizal ecology is imprinted in the genome of the dominant symbiotic fungus Cenococcum geophilum.</title>
        <authorList>
            <consortium name="DOE Joint Genome Institute"/>
            <person name="Peter M."/>
            <person name="Kohler A."/>
            <person name="Ohm R.A."/>
            <person name="Kuo A."/>
            <person name="Krutzmann J."/>
            <person name="Morin E."/>
            <person name="Arend M."/>
            <person name="Barry K.W."/>
            <person name="Binder M."/>
            <person name="Choi C."/>
            <person name="Clum A."/>
            <person name="Copeland A."/>
            <person name="Grisel N."/>
            <person name="Haridas S."/>
            <person name="Kipfer T."/>
            <person name="LaButti K."/>
            <person name="Lindquist E."/>
            <person name="Lipzen A."/>
            <person name="Maire R."/>
            <person name="Meier B."/>
            <person name="Mihaltcheva S."/>
            <person name="Molinier V."/>
            <person name="Murat C."/>
            <person name="Poggeler S."/>
            <person name="Quandt C.A."/>
            <person name="Sperisen C."/>
            <person name="Tritt A."/>
            <person name="Tisserant E."/>
            <person name="Crous P.W."/>
            <person name="Henrissat B."/>
            <person name="Nehls U."/>
            <person name="Egli S."/>
            <person name="Spatafora J.W."/>
            <person name="Grigoriev I.V."/>
            <person name="Martin F.M."/>
        </authorList>
    </citation>
    <scope>NUCLEOTIDE SEQUENCE [LARGE SCALE GENOMIC DNA]</scope>
    <source>
        <strain evidence="2 3">CBS 459.81</strain>
    </source>
</reference>
<dbReference type="OrthoDB" id="3937045at2759"/>
<dbReference type="AlphaFoldDB" id="A0A8E2JB86"/>
<feature type="region of interest" description="Disordered" evidence="1">
    <location>
        <begin position="94"/>
        <end position="122"/>
    </location>
</feature>
<name>A0A8E2JB86_9PEZI</name>
<gene>
    <name evidence="2" type="ORF">K432DRAFT_152161</name>
</gene>
<keyword evidence="3" id="KW-1185">Reference proteome</keyword>